<organism evidence="2 3">
    <name type="scientific">Novosphingobium soli</name>
    <dbReference type="NCBI Taxonomy" id="574956"/>
    <lineage>
        <taxon>Bacteria</taxon>
        <taxon>Pseudomonadati</taxon>
        <taxon>Pseudomonadota</taxon>
        <taxon>Alphaproteobacteria</taxon>
        <taxon>Sphingomonadales</taxon>
        <taxon>Sphingomonadaceae</taxon>
        <taxon>Novosphingobium</taxon>
    </lineage>
</organism>
<protein>
    <submittedName>
        <fullName evidence="2">DUF4956 domain-containing protein</fullName>
    </submittedName>
</protein>
<dbReference type="Pfam" id="PF16316">
    <property type="entry name" value="DUF4956"/>
    <property type="match status" value="1"/>
</dbReference>
<gene>
    <name evidence="2" type="ORF">ACFFJC_13030</name>
</gene>
<feature type="transmembrane region" description="Helical" evidence="1">
    <location>
        <begin position="108"/>
        <end position="126"/>
    </location>
</feature>
<comment type="caution">
    <text evidence="2">The sequence shown here is derived from an EMBL/GenBank/DDBJ whole genome shotgun (WGS) entry which is preliminary data.</text>
</comment>
<feature type="transmembrane region" description="Helical" evidence="1">
    <location>
        <begin position="14"/>
        <end position="34"/>
    </location>
</feature>
<keyword evidence="3" id="KW-1185">Reference proteome</keyword>
<sequence length="210" mass="22317">MIAAMVGPGALSDLMPLLVAALLGCMASLIHLLVQRGDRAAMALSCAGAVIATAICLITRVVSDLPTAFIVVGALTLVRLRAAIEDVREFGFLLVCVAIGLGCGEERYGIVAAGAGLTCLLGVLLVPGRSRQREHRITVTLLAEQAAEFSEWLRNAVKDHRLSLRNLGEGRMRLRVTFSGAASAADPVLRHVGATWPSQADLQYTMREDD</sequence>
<evidence type="ECO:0000256" key="1">
    <source>
        <dbReference type="SAM" id="Phobius"/>
    </source>
</evidence>
<keyword evidence="1" id="KW-0812">Transmembrane</keyword>
<keyword evidence="1" id="KW-0472">Membrane</keyword>
<keyword evidence="1" id="KW-1133">Transmembrane helix</keyword>
<name>A0ABV6CXS6_9SPHN</name>
<dbReference type="RefSeq" id="WP_379487921.1">
    <property type="nucleotide sequence ID" value="NZ_JBHLWK010000015.1"/>
</dbReference>
<dbReference type="InterPro" id="IPR032531">
    <property type="entry name" value="DUF4956"/>
</dbReference>
<accession>A0ABV6CXS6</accession>
<dbReference type="Proteomes" id="UP001589798">
    <property type="component" value="Unassembled WGS sequence"/>
</dbReference>
<evidence type="ECO:0000313" key="2">
    <source>
        <dbReference type="EMBL" id="MFC0205190.1"/>
    </source>
</evidence>
<feature type="transmembrane region" description="Helical" evidence="1">
    <location>
        <begin position="41"/>
        <end position="62"/>
    </location>
</feature>
<dbReference type="EMBL" id="JBHLWK010000015">
    <property type="protein sequence ID" value="MFC0205190.1"/>
    <property type="molecule type" value="Genomic_DNA"/>
</dbReference>
<reference evidence="2 3" key="1">
    <citation type="submission" date="2024-09" db="EMBL/GenBank/DDBJ databases">
        <authorList>
            <person name="Sun Q."/>
            <person name="Mori K."/>
        </authorList>
    </citation>
    <scope>NUCLEOTIDE SEQUENCE [LARGE SCALE GENOMIC DNA]</scope>
    <source>
        <strain evidence="2 3">CCM 7706</strain>
    </source>
</reference>
<proteinExistence type="predicted"/>
<evidence type="ECO:0000313" key="3">
    <source>
        <dbReference type="Proteomes" id="UP001589798"/>
    </source>
</evidence>